<organism evidence="1 2">
    <name type="scientific">Paenibacillus dendrobii</name>
    <dbReference type="NCBI Taxonomy" id="2691084"/>
    <lineage>
        <taxon>Bacteria</taxon>
        <taxon>Bacillati</taxon>
        <taxon>Bacillota</taxon>
        <taxon>Bacilli</taxon>
        <taxon>Bacillales</taxon>
        <taxon>Paenibacillaceae</taxon>
        <taxon>Paenibacillus</taxon>
    </lineage>
</organism>
<protein>
    <recommendedName>
        <fullName evidence="3">VCBS repeat-containing protein</fullName>
    </recommendedName>
</protein>
<name>A0A7X3LGP8_9BACL</name>
<evidence type="ECO:0000313" key="1">
    <source>
        <dbReference type="EMBL" id="MWV42394.1"/>
    </source>
</evidence>
<proteinExistence type="predicted"/>
<gene>
    <name evidence="1" type="ORF">GRF59_02010</name>
</gene>
<evidence type="ECO:0008006" key="3">
    <source>
        <dbReference type="Google" id="ProtNLM"/>
    </source>
</evidence>
<evidence type="ECO:0000313" key="2">
    <source>
        <dbReference type="Proteomes" id="UP000460318"/>
    </source>
</evidence>
<dbReference type="EMBL" id="WUBI01000001">
    <property type="protein sequence ID" value="MWV42394.1"/>
    <property type="molecule type" value="Genomic_DNA"/>
</dbReference>
<keyword evidence="2" id="KW-1185">Reference proteome</keyword>
<dbReference type="PROSITE" id="PS51257">
    <property type="entry name" value="PROKAR_LIPOPROTEIN"/>
    <property type="match status" value="1"/>
</dbReference>
<reference evidence="1 2" key="1">
    <citation type="submission" date="2019-12" db="EMBL/GenBank/DDBJ databases">
        <title>Paenibacillus sp. nov., an endophytic bacterium isolated from the stem of Dendrobium.</title>
        <authorList>
            <person name="Zhao R."/>
        </authorList>
    </citation>
    <scope>NUCLEOTIDE SEQUENCE [LARGE SCALE GENOMIC DNA]</scope>
    <source>
        <strain evidence="1 2">HJL G12</strain>
    </source>
</reference>
<sequence>MSRKFKGIQLMSTLILLLLGGCGVPATPVDLIESPAPEISLQNGNVSHDLMKLLPHKAQILSPKQEKQRNDISYGDLDGDGIEEAVIVYEEKNETGKLLKAALFRQHQEQWHKISEVEGFGYGLDYAGILDINHDGRSELALGWSLGEAGSGLDVYGWREDGLRLLSKKVYQGKTELNLK</sequence>
<dbReference type="Proteomes" id="UP000460318">
    <property type="component" value="Unassembled WGS sequence"/>
</dbReference>
<dbReference type="SUPFAM" id="SSF69318">
    <property type="entry name" value="Integrin alpha N-terminal domain"/>
    <property type="match status" value="1"/>
</dbReference>
<dbReference type="AlphaFoldDB" id="A0A7X3LGP8"/>
<comment type="caution">
    <text evidence="1">The sequence shown here is derived from an EMBL/GenBank/DDBJ whole genome shotgun (WGS) entry which is preliminary data.</text>
</comment>
<accession>A0A7X3LGP8</accession>
<dbReference type="InterPro" id="IPR028994">
    <property type="entry name" value="Integrin_alpha_N"/>
</dbReference>